<feature type="transmembrane region" description="Helical" evidence="2">
    <location>
        <begin position="32"/>
        <end position="54"/>
    </location>
</feature>
<feature type="compositionally biased region" description="Polar residues" evidence="1">
    <location>
        <begin position="257"/>
        <end position="268"/>
    </location>
</feature>
<evidence type="ECO:0000256" key="1">
    <source>
        <dbReference type="SAM" id="MobiDB-lite"/>
    </source>
</evidence>
<dbReference type="SUPFAM" id="SSF50370">
    <property type="entry name" value="Ricin B-like lectins"/>
    <property type="match status" value="1"/>
</dbReference>
<dbReference type="Gene3D" id="2.80.10.50">
    <property type="match status" value="1"/>
</dbReference>
<evidence type="ECO:0000313" key="3">
    <source>
        <dbReference type="EMBL" id="GLZ76500.1"/>
    </source>
</evidence>
<comment type="caution">
    <text evidence="3">The sequence shown here is derived from an EMBL/GenBank/DDBJ whole genome shotgun (WGS) entry which is preliminary data.</text>
</comment>
<sequence>MDGRWRGGGPHMPDLLRRAFRGGRRRAGSARAVALTAGLVAVVLIVAVVAATVLPDADPAPPAGAGAAETGSGTPSPPTPGSSPSASPSASPPASPSTSPSASKKPDPGPTGKKEEEKQGEAASGPSYPDGGTYRIRTGHTGLCLGFGPEPGNEGRTVLVQDDCSHAGPALSMTKLSSEKVRFTMYWADSGWSACLGQDSPGELYSSRGCDGGGLQTFLLVPAGDAYLIKSQATGECMDFPWDGRDKGAQAGAQPCASGSSSQRFSFT</sequence>
<organism evidence="3 4">
    <name type="scientific">Actinorhabdospora filicis</name>
    <dbReference type="NCBI Taxonomy" id="1785913"/>
    <lineage>
        <taxon>Bacteria</taxon>
        <taxon>Bacillati</taxon>
        <taxon>Actinomycetota</taxon>
        <taxon>Actinomycetes</taxon>
        <taxon>Micromonosporales</taxon>
        <taxon>Micromonosporaceae</taxon>
        <taxon>Actinorhabdospora</taxon>
    </lineage>
</organism>
<evidence type="ECO:0000256" key="2">
    <source>
        <dbReference type="SAM" id="Phobius"/>
    </source>
</evidence>
<dbReference type="InterPro" id="IPR035992">
    <property type="entry name" value="Ricin_B-like_lectins"/>
</dbReference>
<proteinExistence type="predicted"/>
<gene>
    <name evidence="3" type="ORF">Afil01_13070</name>
</gene>
<keyword evidence="4" id="KW-1185">Reference proteome</keyword>
<evidence type="ECO:0008006" key="5">
    <source>
        <dbReference type="Google" id="ProtNLM"/>
    </source>
</evidence>
<accession>A0A9W6SIB9</accession>
<evidence type="ECO:0000313" key="4">
    <source>
        <dbReference type="Proteomes" id="UP001165079"/>
    </source>
</evidence>
<feature type="compositionally biased region" description="Low complexity" evidence="1">
    <location>
        <begin position="60"/>
        <end position="74"/>
    </location>
</feature>
<dbReference type="RefSeq" id="WP_285661677.1">
    <property type="nucleotide sequence ID" value="NZ_BSTX01000001.1"/>
</dbReference>
<feature type="region of interest" description="Disordered" evidence="1">
    <location>
        <begin position="247"/>
        <end position="268"/>
    </location>
</feature>
<keyword evidence="2" id="KW-1133">Transmembrane helix</keyword>
<dbReference type="EMBL" id="BSTX01000001">
    <property type="protein sequence ID" value="GLZ76500.1"/>
    <property type="molecule type" value="Genomic_DNA"/>
</dbReference>
<dbReference type="AlphaFoldDB" id="A0A9W6SIB9"/>
<dbReference type="CDD" id="cd00161">
    <property type="entry name" value="beta-trefoil_Ricin-like"/>
    <property type="match status" value="1"/>
</dbReference>
<reference evidence="3" key="1">
    <citation type="submission" date="2023-03" db="EMBL/GenBank/DDBJ databases">
        <title>Actinorhabdospora filicis NBRC 111898.</title>
        <authorList>
            <person name="Ichikawa N."/>
            <person name="Sato H."/>
            <person name="Tonouchi N."/>
        </authorList>
    </citation>
    <scope>NUCLEOTIDE SEQUENCE</scope>
    <source>
        <strain evidence="3">NBRC 111898</strain>
    </source>
</reference>
<protein>
    <recommendedName>
        <fullName evidence="5">Ricin B lectin domain-containing protein</fullName>
    </recommendedName>
</protein>
<name>A0A9W6SIB9_9ACTN</name>
<feature type="compositionally biased region" description="Basic and acidic residues" evidence="1">
    <location>
        <begin position="104"/>
        <end position="120"/>
    </location>
</feature>
<keyword evidence="2" id="KW-0812">Transmembrane</keyword>
<keyword evidence="2" id="KW-0472">Membrane</keyword>
<feature type="region of interest" description="Disordered" evidence="1">
    <location>
        <begin position="60"/>
        <end position="133"/>
    </location>
</feature>
<dbReference type="Proteomes" id="UP001165079">
    <property type="component" value="Unassembled WGS sequence"/>
</dbReference>